<dbReference type="AlphaFoldDB" id="A0A814MF27"/>
<reference evidence="6" key="1">
    <citation type="submission" date="2021-02" db="EMBL/GenBank/DDBJ databases">
        <authorList>
            <person name="Nowell W R."/>
        </authorList>
    </citation>
    <scope>NUCLEOTIDE SEQUENCE</scope>
</reference>
<accession>A0A814MF27</accession>
<protein>
    <recommendedName>
        <fullName evidence="8">Transcription initiation factor TFIID subunit 10</fullName>
    </recommendedName>
</protein>
<dbReference type="GO" id="GO:0006367">
    <property type="term" value="P:transcription initiation at RNA polymerase II promoter"/>
    <property type="evidence" value="ECO:0007669"/>
    <property type="project" value="TreeGrafter"/>
</dbReference>
<dbReference type="Proteomes" id="UP000663889">
    <property type="component" value="Unassembled WGS sequence"/>
</dbReference>
<dbReference type="GO" id="GO:0005669">
    <property type="term" value="C:transcription factor TFIID complex"/>
    <property type="evidence" value="ECO:0007669"/>
    <property type="project" value="TreeGrafter"/>
</dbReference>
<proteinExistence type="inferred from homology"/>
<dbReference type="GO" id="GO:1990841">
    <property type="term" value="F:promoter-specific chromatin binding"/>
    <property type="evidence" value="ECO:0007669"/>
    <property type="project" value="TreeGrafter"/>
</dbReference>
<evidence type="ECO:0000313" key="7">
    <source>
        <dbReference type="Proteomes" id="UP000663889"/>
    </source>
</evidence>
<dbReference type="InterPro" id="IPR003923">
    <property type="entry name" value="TAF10"/>
</dbReference>
<sequence length="78" mass="8905">MTESIEDSSSSCDETLIDEEDLNKFTPTLDQFTPAIPETVTKYYMRQCGLQTDDDRVVKLLSVSVQKFMTGIQHKKKV</sequence>
<name>A0A814MF27_9BILA</name>
<evidence type="ECO:0000256" key="2">
    <source>
        <dbReference type="ARBA" id="ARBA00023015"/>
    </source>
</evidence>
<evidence type="ECO:0000256" key="3">
    <source>
        <dbReference type="ARBA" id="ARBA00023163"/>
    </source>
</evidence>
<dbReference type="PANTHER" id="PTHR21242">
    <property type="entry name" value="TRANSCRIPTION INITIATION FACTOR TFIID SUBUNIT 10"/>
    <property type="match status" value="1"/>
</dbReference>
<dbReference type="EMBL" id="CAJNOU010000747">
    <property type="protein sequence ID" value="CAF1078668.1"/>
    <property type="molecule type" value="Genomic_DNA"/>
</dbReference>
<dbReference type="Pfam" id="PF03540">
    <property type="entry name" value="TAF10"/>
    <property type="match status" value="1"/>
</dbReference>
<comment type="similarity">
    <text evidence="5">Belongs to the TAF10 family.</text>
</comment>
<dbReference type="GO" id="GO:0016251">
    <property type="term" value="F:RNA polymerase II general transcription initiation factor activity"/>
    <property type="evidence" value="ECO:0007669"/>
    <property type="project" value="TreeGrafter"/>
</dbReference>
<dbReference type="PRINTS" id="PR01443">
    <property type="entry name" value="TFIID30KDSUB"/>
</dbReference>
<keyword evidence="2" id="KW-0805">Transcription regulation</keyword>
<comment type="subcellular location">
    <subcellularLocation>
        <location evidence="1">Nucleus</location>
    </subcellularLocation>
</comment>
<evidence type="ECO:0008006" key="8">
    <source>
        <dbReference type="Google" id="ProtNLM"/>
    </source>
</evidence>
<evidence type="ECO:0000313" key="6">
    <source>
        <dbReference type="EMBL" id="CAF1078668.1"/>
    </source>
</evidence>
<keyword evidence="4" id="KW-0539">Nucleus</keyword>
<evidence type="ECO:0000256" key="4">
    <source>
        <dbReference type="ARBA" id="ARBA00023242"/>
    </source>
</evidence>
<gene>
    <name evidence="6" type="ORF">SEV965_LOCUS14734</name>
</gene>
<evidence type="ECO:0000256" key="1">
    <source>
        <dbReference type="ARBA" id="ARBA00004123"/>
    </source>
</evidence>
<organism evidence="6 7">
    <name type="scientific">Rotaria sordida</name>
    <dbReference type="NCBI Taxonomy" id="392033"/>
    <lineage>
        <taxon>Eukaryota</taxon>
        <taxon>Metazoa</taxon>
        <taxon>Spiralia</taxon>
        <taxon>Gnathifera</taxon>
        <taxon>Rotifera</taxon>
        <taxon>Eurotatoria</taxon>
        <taxon>Bdelloidea</taxon>
        <taxon>Philodinida</taxon>
        <taxon>Philodinidae</taxon>
        <taxon>Rotaria</taxon>
    </lineage>
</organism>
<evidence type="ECO:0000256" key="5">
    <source>
        <dbReference type="ARBA" id="ARBA00025730"/>
    </source>
</evidence>
<dbReference type="GO" id="GO:0000124">
    <property type="term" value="C:SAGA complex"/>
    <property type="evidence" value="ECO:0007669"/>
    <property type="project" value="TreeGrafter"/>
</dbReference>
<comment type="caution">
    <text evidence="6">The sequence shown here is derived from an EMBL/GenBank/DDBJ whole genome shotgun (WGS) entry which is preliminary data.</text>
</comment>
<dbReference type="PANTHER" id="PTHR21242:SF0">
    <property type="entry name" value="TRANSCRIPTION INITIATION FACTOR TFIID SUBUNIT 10"/>
    <property type="match status" value="1"/>
</dbReference>
<keyword evidence="3" id="KW-0804">Transcription</keyword>